<comment type="caution">
    <text evidence="3">The sequence shown here is derived from an EMBL/GenBank/DDBJ whole genome shotgun (WGS) entry which is preliminary data.</text>
</comment>
<evidence type="ECO:0000256" key="1">
    <source>
        <dbReference type="SAM" id="MobiDB-lite"/>
    </source>
</evidence>
<feature type="transmembrane region" description="Helical" evidence="2">
    <location>
        <begin position="32"/>
        <end position="53"/>
    </location>
</feature>
<evidence type="ECO:0000313" key="4">
    <source>
        <dbReference type="Proteomes" id="UP000318571"/>
    </source>
</evidence>
<gene>
    <name evidence="3" type="ORF">TCAL_16177</name>
</gene>
<evidence type="ECO:0000313" key="3">
    <source>
        <dbReference type="EMBL" id="TRY72291.1"/>
    </source>
</evidence>
<dbReference type="SUPFAM" id="SSF81321">
    <property type="entry name" value="Family A G protein-coupled receptor-like"/>
    <property type="match status" value="1"/>
</dbReference>
<keyword evidence="2" id="KW-1133">Transmembrane helix</keyword>
<dbReference type="EMBL" id="VCGU01000008">
    <property type="protein sequence ID" value="TRY72291.1"/>
    <property type="molecule type" value="Genomic_DNA"/>
</dbReference>
<reference evidence="3 4" key="1">
    <citation type="journal article" date="2018" name="Nat. Ecol. Evol.">
        <title>Genomic signatures of mitonuclear coevolution across populations of Tigriopus californicus.</title>
        <authorList>
            <person name="Barreto F.S."/>
            <person name="Watson E.T."/>
            <person name="Lima T.G."/>
            <person name="Willett C.S."/>
            <person name="Edmands S."/>
            <person name="Li W."/>
            <person name="Burton R.S."/>
        </authorList>
    </citation>
    <scope>NUCLEOTIDE SEQUENCE [LARGE SCALE GENOMIC DNA]</scope>
    <source>
        <strain evidence="3 4">San Diego</strain>
    </source>
</reference>
<evidence type="ECO:0000256" key="2">
    <source>
        <dbReference type="SAM" id="Phobius"/>
    </source>
</evidence>
<proteinExistence type="predicted"/>
<dbReference type="Proteomes" id="UP000318571">
    <property type="component" value="Chromosome 7"/>
</dbReference>
<keyword evidence="2" id="KW-0812">Transmembrane</keyword>
<accession>A0A553P3N5</accession>
<protein>
    <recommendedName>
        <fullName evidence="5">G-protein coupled receptors family 1 profile domain-containing protein</fullName>
    </recommendedName>
</protein>
<feature type="region of interest" description="Disordered" evidence="1">
    <location>
        <begin position="1"/>
        <end position="20"/>
    </location>
</feature>
<keyword evidence="4" id="KW-1185">Reference proteome</keyword>
<organism evidence="3 4">
    <name type="scientific">Tigriopus californicus</name>
    <name type="common">Marine copepod</name>
    <dbReference type="NCBI Taxonomy" id="6832"/>
    <lineage>
        <taxon>Eukaryota</taxon>
        <taxon>Metazoa</taxon>
        <taxon>Ecdysozoa</taxon>
        <taxon>Arthropoda</taxon>
        <taxon>Crustacea</taxon>
        <taxon>Multicrustacea</taxon>
        <taxon>Hexanauplia</taxon>
        <taxon>Copepoda</taxon>
        <taxon>Harpacticoida</taxon>
        <taxon>Harpacticidae</taxon>
        <taxon>Tigriopus</taxon>
    </lineage>
</organism>
<evidence type="ECO:0008006" key="5">
    <source>
        <dbReference type="Google" id="ProtNLM"/>
    </source>
</evidence>
<sequence length="108" mass="12156">MVRSFNDSSNHTKCPDPWDDEGTRELLQKFCFWFGGIFFCTIGALGLIGNALSIIVYSSKELRSASFEIDSNRIAGYIFGVVLFSIAYSVPHFFEYKISIDAEGNHEV</sequence>
<keyword evidence="2" id="KW-0472">Membrane</keyword>
<feature type="transmembrane region" description="Helical" evidence="2">
    <location>
        <begin position="74"/>
        <end position="94"/>
    </location>
</feature>
<feature type="compositionally biased region" description="Polar residues" evidence="1">
    <location>
        <begin position="1"/>
        <end position="12"/>
    </location>
</feature>
<feature type="non-terminal residue" evidence="3">
    <location>
        <position position="108"/>
    </location>
</feature>
<name>A0A553P3N5_TIGCA</name>
<dbReference type="AlphaFoldDB" id="A0A553P3N5"/>